<name>A0A850EM24_9BACL</name>
<reference evidence="3" key="1">
    <citation type="submission" date="2020-06" db="EMBL/GenBank/DDBJ databases">
        <title>Paenibacillus sp. nov., isolated from soil.</title>
        <authorList>
            <person name="Seo Y.L."/>
        </authorList>
    </citation>
    <scope>NUCLEOTIDE SEQUENCE [LARGE SCALE GENOMIC DNA]</scope>
    <source>
        <strain evidence="3">JW14</strain>
    </source>
</reference>
<dbReference type="InterPro" id="IPR029058">
    <property type="entry name" value="AB_hydrolase_fold"/>
</dbReference>
<proteinExistence type="predicted"/>
<dbReference type="AlphaFoldDB" id="A0A850EM24"/>
<dbReference type="PANTHER" id="PTHR43798">
    <property type="entry name" value="MONOACYLGLYCEROL LIPASE"/>
    <property type="match status" value="1"/>
</dbReference>
<comment type="caution">
    <text evidence="3">The sequence shown here is derived from an EMBL/GenBank/DDBJ whole genome shotgun (WGS) entry which is preliminary data.</text>
</comment>
<dbReference type="GO" id="GO:0016787">
    <property type="term" value="F:hydrolase activity"/>
    <property type="evidence" value="ECO:0007669"/>
    <property type="project" value="UniProtKB-KW"/>
</dbReference>
<dbReference type="Proteomes" id="UP000564806">
    <property type="component" value="Unassembled WGS sequence"/>
</dbReference>
<accession>A0A850EM24</accession>
<sequence length="240" mass="26679">MKSFYVQNGSVSLHVLETGEAGQGGPSLLVVGGIWESAERAIPLLSALSGHAVAFSFRGRGNSSTPETGYGLNDHLSDIETVVKHCGLDDYWVLGFSRGGGYTLAWGLENQQHMRGLIVVDQPPVHEALSSQKVEFWKNLIYQEVPVTEYMRIRAFEGLGREAKEISFLSRLPELNIPVTVFVGRNNDSSIKSDLADSMLDEYMKLIPSCKIVVFHHSGHMIPDEEREKYIEEVRSVLKS</sequence>
<dbReference type="InterPro" id="IPR050266">
    <property type="entry name" value="AB_hydrolase_sf"/>
</dbReference>
<feature type="domain" description="AB hydrolase-1" evidence="2">
    <location>
        <begin position="28"/>
        <end position="126"/>
    </location>
</feature>
<dbReference type="Pfam" id="PF00561">
    <property type="entry name" value="Abhydrolase_1"/>
    <property type="match status" value="1"/>
</dbReference>
<keyword evidence="1 3" id="KW-0378">Hydrolase</keyword>
<dbReference type="InterPro" id="IPR000073">
    <property type="entry name" value="AB_hydrolase_1"/>
</dbReference>
<gene>
    <name evidence="3" type="ORF">HPT30_09450</name>
</gene>
<keyword evidence="4" id="KW-1185">Reference proteome</keyword>
<evidence type="ECO:0000259" key="2">
    <source>
        <dbReference type="Pfam" id="PF00561"/>
    </source>
</evidence>
<dbReference type="RefSeq" id="WP_175371149.1">
    <property type="nucleotide sequence ID" value="NZ_JABWCS010000202.1"/>
</dbReference>
<dbReference type="GO" id="GO:0016020">
    <property type="term" value="C:membrane"/>
    <property type="evidence" value="ECO:0007669"/>
    <property type="project" value="TreeGrafter"/>
</dbReference>
<dbReference type="PANTHER" id="PTHR43798:SF31">
    <property type="entry name" value="AB HYDROLASE SUPERFAMILY PROTEIN YCLE"/>
    <property type="match status" value="1"/>
</dbReference>
<dbReference type="SUPFAM" id="SSF53474">
    <property type="entry name" value="alpha/beta-Hydrolases"/>
    <property type="match status" value="1"/>
</dbReference>
<dbReference type="EMBL" id="JABWCS010000202">
    <property type="protein sequence ID" value="NUU60567.1"/>
    <property type="molecule type" value="Genomic_DNA"/>
</dbReference>
<organism evidence="3 4">
    <name type="scientific">Paenibacillus agri</name>
    <dbReference type="NCBI Taxonomy" id="2744309"/>
    <lineage>
        <taxon>Bacteria</taxon>
        <taxon>Bacillati</taxon>
        <taxon>Bacillota</taxon>
        <taxon>Bacilli</taxon>
        <taxon>Bacillales</taxon>
        <taxon>Paenibacillaceae</taxon>
        <taxon>Paenibacillus</taxon>
    </lineage>
</organism>
<evidence type="ECO:0000313" key="4">
    <source>
        <dbReference type="Proteomes" id="UP000564806"/>
    </source>
</evidence>
<protein>
    <submittedName>
        <fullName evidence="3">Alpha/beta hydrolase</fullName>
    </submittedName>
</protein>
<evidence type="ECO:0000313" key="3">
    <source>
        <dbReference type="EMBL" id="NUU60567.1"/>
    </source>
</evidence>
<dbReference type="Gene3D" id="3.40.50.1820">
    <property type="entry name" value="alpha/beta hydrolase"/>
    <property type="match status" value="1"/>
</dbReference>
<evidence type="ECO:0000256" key="1">
    <source>
        <dbReference type="ARBA" id="ARBA00022801"/>
    </source>
</evidence>